<feature type="transmembrane region" description="Helical" evidence="2">
    <location>
        <begin position="626"/>
        <end position="649"/>
    </location>
</feature>
<dbReference type="OrthoDB" id="10261361at2759"/>
<reference evidence="3 4" key="1">
    <citation type="submission" date="2020-01" db="EMBL/GenBank/DDBJ databases">
        <authorList>
            <person name="Gupta K D."/>
        </authorList>
    </citation>
    <scope>NUCLEOTIDE SEQUENCE [LARGE SCALE GENOMIC DNA]</scope>
</reference>
<feature type="transmembrane region" description="Helical" evidence="2">
    <location>
        <begin position="568"/>
        <end position="588"/>
    </location>
</feature>
<keyword evidence="2" id="KW-0812">Transmembrane</keyword>
<dbReference type="AlphaFoldDB" id="A0A8S0X3B7"/>
<gene>
    <name evidence="3" type="ORF">AAE3_LOCUS8166</name>
</gene>
<dbReference type="EMBL" id="CACVBS010000051">
    <property type="protein sequence ID" value="CAA7265842.1"/>
    <property type="molecule type" value="Genomic_DNA"/>
</dbReference>
<accession>A0A8S0X3B7</accession>
<keyword evidence="2" id="KW-1133">Transmembrane helix</keyword>
<feature type="region of interest" description="Disordered" evidence="1">
    <location>
        <begin position="1"/>
        <end position="129"/>
    </location>
</feature>
<feature type="transmembrane region" description="Helical" evidence="2">
    <location>
        <begin position="600"/>
        <end position="619"/>
    </location>
</feature>
<feature type="transmembrane region" description="Helical" evidence="2">
    <location>
        <begin position="257"/>
        <end position="275"/>
    </location>
</feature>
<feature type="compositionally biased region" description="Low complexity" evidence="1">
    <location>
        <begin position="82"/>
        <end position="93"/>
    </location>
</feature>
<evidence type="ECO:0000256" key="2">
    <source>
        <dbReference type="SAM" id="Phobius"/>
    </source>
</evidence>
<keyword evidence="2" id="KW-0472">Membrane</keyword>
<protein>
    <submittedName>
        <fullName evidence="3">Uncharacterized protein</fullName>
    </submittedName>
</protein>
<evidence type="ECO:0000313" key="4">
    <source>
        <dbReference type="Proteomes" id="UP000467700"/>
    </source>
</evidence>
<evidence type="ECO:0000313" key="3">
    <source>
        <dbReference type="EMBL" id="CAA7265842.1"/>
    </source>
</evidence>
<comment type="caution">
    <text evidence="3">The sequence shown here is derived from an EMBL/GenBank/DDBJ whole genome shotgun (WGS) entry which is preliminary data.</text>
</comment>
<feature type="transmembrane region" description="Helical" evidence="2">
    <location>
        <begin position="451"/>
        <end position="474"/>
    </location>
</feature>
<name>A0A8S0X3B7_CYCAE</name>
<keyword evidence="4" id="KW-1185">Reference proteome</keyword>
<proteinExistence type="predicted"/>
<organism evidence="3 4">
    <name type="scientific">Cyclocybe aegerita</name>
    <name type="common">Black poplar mushroom</name>
    <name type="synonym">Agrocybe aegerita</name>
    <dbReference type="NCBI Taxonomy" id="1973307"/>
    <lineage>
        <taxon>Eukaryota</taxon>
        <taxon>Fungi</taxon>
        <taxon>Dikarya</taxon>
        <taxon>Basidiomycota</taxon>
        <taxon>Agaricomycotina</taxon>
        <taxon>Agaricomycetes</taxon>
        <taxon>Agaricomycetidae</taxon>
        <taxon>Agaricales</taxon>
        <taxon>Agaricineae</taxon>
        <taxon>Bolbitiaceae</taxon>
        <taxon>Cyclocybe</taxon>
    </lineage>
</organism>
<evidence type="ECO:0000256" key="1">
    <source>
        <dbReference type="SAM" id="MobiDB-lite"/>
    </source>
</evidence>
<dbReference type="Proteomes" id="UP000467700">
    <property type="component" value="Unassembled WGS sequence"/>
</dbReference>
<feature type="compositionally biased region" description="Polar residues" evidence="1">
    <location>
        <begin position="10"/>
        <end position="32"/>
    </location>
</feature>
<feature type="transmembrane region" description="Helical" evidence="2">
    <location>
        <begin position="322"/>
        <end position="351"/>
    </location>
</feature>
<sequence length="1262" mass="142389">MAVKDLVQKYESSASLTTNGHASTQSHGQRPQLNDPLARSIDEVKGSSDRLPPPRLARFLKRRESGEVPNPHTRILHLSGALPPSTTSTTSLTILNDEDSDKTSQRPFPPSLSTLTPQASHSRSPHPHFSRALPITYDADEQEYLVGHLYPPESPWSDVNGISLKSPHSASQYPRHLPFHKPIPAPIVFSRGAFPLSLPKLDNYISQLSTPPLGKDSERHDGMMFPPLDQLAKIGLSLDDLETNTTVPPAWRNRTSILGASSNALIGFLGSSALASFYSLQGLINTVQIFALILSTIVPVGGTNDLGEKWRGLFLGTIPNVLALNFASVLVQSLILLAVFIFLAGILLYYFHRSTTRCDRYNSIEGLQQTETKGNQWGLLIVTFLLTTIYLPLSTMSVHVLVWSEELWAVPNPYKNATGTPNPIPLGPPNEFRDPLDFCWTTTMKRNEVNLAPLVVALAAIVFVFFTLWFPIALRRVIKRSVPKVDKFTELGRRRSKADLDAEYHRLLGRDRNPFAFLYNGFRRGWGTYISTYLFAKLSTLLTVAVIDPDNCFFRAFSRTTIPIVRQCLLLVSTLSFFLAQSVFAPFLDPVNNASEWTSRLNYLSTSLTALVITLNVPGKDIFDTYVLYSIYILTYGLGFYFTLVNFGWMQRIIKRLTRRIDFSIDIFSPRLDISPTSVHTKRRIWQESISTLFLTDPECHIPAKQAMAFAQARDSEYPPYLLDFMGTPAERHVENLKILRDVGLEAYSKAVALTTGPDFAWYRDLEGIILKNFVGPDSYWKGPGESAIPNCSSFFGNAWWIPFPPALVIRYDEGPCAVLTATSELEAYISQNSSVDIQRRRYIRMSLRALEGQIVRWPYEHIQDVGTNLPWCCGRRYSAVTSRQYQHAVLRIKRRGHLIWKGLPLGSGFTVELRYSKKVKVSGEVIGLNEDYDLTSSLARFLEINRELVDQGLHPIEGKLSEYKRHHRKECQWKSRVLTYRFLTSVYDKPRDPDTIARSCLDLERDARVCQLMSQSKPVFRSAYDRLAAVSTSEAATWWYIFWDDLWRRNHDTISGLQKHACDFNPHYKTSIAYTPLSRPALESFLTQRGLLHKKPHLFDFFHTGVLNKLYLRLNDAVFRDSRRAVMFHLGNDRRELDMEDVDVLTEAQSSTLGTGGGTDHDVSGIRARPTYRWEGLLDDPPRNGGHEGRRRWLAKLKAWFGITPLWRAGSTSNGLSLDVKLQNGRYVLLDDGASSSATSPTIRIPGAATATASMHGSVQC</sequence>